<accession>A0A423IMH0</accession>
<sequence length="269" mass="28726">MSGISLGLVELKSSVAGSEVVFPVKLTLDISSKEDAVDVSVSAVIGLANLQSNFDAIVKSFPMPNDTSGYGTKFVVTVKGASLSPAGDGATLIADVNVIAWQIEKGLPLAGTTIHYKQECIDVPFVGKICTDIPVSVEPRSGDDIKLRLFEEDVAGQIDLALFTPDGNSLELRPTRVDIKPRGDIGKFFNDVAGIFNSNLSDVVRREIAEVINDGTLRKALPVEFQAFNPLIKTAHFSTSEGGELDVVVMFTAQITAGQLTEWLAKSVE</sequence>
<gene>
    <name evidence="1" type="ORF">BK663_14670</name>
</gene>
<dbReference type="Proteomes" id="UP000284168">
    <property type="component" value="Unassembled WGS sequence"/>
</dbReference>
<name>A0A423IMH0_9PSED</name>
<dbReference type="EMBL" id="MOBN01000025">
    <property type="protein sequence ID" value="RON26609.1"/>
    <property type="molecule type" value="Genomic_DNA"/>
</dbReference>
<organism evidence="1 2">
    <name type="scientific">Pseudomonas lini</name>
    <dbReference type="NCBI Taxonomy" id="163011"/>
    <lineage>
        <taxon>Bacteria</taxon>
        <taxon>Pseudomonadati</taxon>
        <taxon>Pseudomonadota</taxon>
        <taxon>Gammaproteobacteria</taxon>
        <taxon>Pseudomonadales</taxon>
        <taxon>Pseudomonadaceae</taxon>
        <taxon>Pseudomonas</taxon>
    </lineage>
</organism>
<dbReference type="RefSeq" id="WP_123720945.1">
    <property type="nucleotide sequence ID" value="NZ_MOBN01000025.1"/>
</dbReference>
<proteinExistence type="predicted"/>
<evidence type="ECO:0000313" key="1">
    <source>
        <dbReference type="EMBL" id="RON26609.1"/>
    </source>
</evidence>
<protein>
    <submittedName>
        <fullName evidence="1">Uncharacterized protein</fullName>
    </submittedName>
</protein>
<evidence type="ECO:0000313" key="2">
    <source>
        <dbReference type="Proteomes" id="UP000284168"/>
    </source>
</evidence>
<reference evidence="1 2" key="1">
    <citation type="submission" date="2016-10" db="EMBL/GenBank/DDBJ databases">
        <title>Comparative genome analysis of multiple Pseudomonas spp. focuses on biocontrol and plant growth promoting traits.</title>
        <authorList>
            <person name="Tao X.-Y."/>
            <person name="Taylor C.G."/>
        </authorList>
    </citation>
    <scope>NUCLEOTIDE SEQUENCE [LARGE SCALE GENOMIC DNA]</scope>
    <source>
        <strain evidence="1 2">48C10</strain>
    </source>
</reference>
<dbReference type="AlphaFoldDB" id="A0A423IMH0"/>
<comment type="caution">
    <text evidence="1">The sequence shown here is derived from an EMBL/GenBank/DDBJ whole genome shotgun (WGS) entry which is preliminary data.</text>
</comment>